<evidence type="ECO:0000256" key="1">
    <source>
        <dbReference type="ARBA" id="ARBA00022741"/>
    </source>
</evidence>
<evidence type="ECO:0000256" key="4">
    <source>
        <dbReference type="ARBA" id="ARBA00022840"/>
    </source>
</evidence>
<sequence>MRLKKRPRTELNAPVDEETELTQLEQRVLNEAPPKGTQAAAAGGRQFSQLPLSRRTLQGLESGKFDSMTEIQAASIPHALAGRDVLGAASTGSGKTLAFLVPLLEKLHRMRWTFGDGLGALVVSPTRELALQIFEVLRVVGGKHLLSAGLIVGGKRDFTEEQAMVSATNILIATPGRLLQHLEQTPGFDASQLQVLVLDEADRLLDMGFREQLNSVLTYLPLQRQTMLFSATQTRSVKDLARLSLNRDTVEYISAQLVQNYVVCELRQKLDVLYSFLKTHIKSKTIVFFSSCAQVRFVHELLCALQPGVPLLALHGKLKQQKRTQIYFDYVRKASAVLFATDVAARGLDFPAVDWVIQADAPEDAASYIHRAGRTARYKSGGRALLLLLPSEEKGMVAALSKQKIPITRLTVNPDKMRAAGSVTARASSAVAADADKRRLAEKAFHSYVRSVQLMPDRRTFGGGEGLDLAGFATSLGLPAPPRLKGAVIAAAVEGEEGREEVRAKKNVNRSLQRLKEQIRAERALKRAQREGLSAAAPEAPKAKKTSASSAVLNGGSKSALDDGSSQSDDGSGDDLLVVKSREVPGDASDGSGADEAADRARSRKKKAKEPKQRINQEGIAVAAAAATKVVFNEAGEGVRVVDPSDRFAASNPAAAAAASDLSAAAAAHAERIRARLRATEAGDRERERERLRAKRLKARDKAARKTRSTADGGGAAVATLGGSGSSGGSGSESGGGSDDGIDSDGSGGGAESDADAGGGEDDLEARVLRMMQR</sequence>
<dbReference type="InterPro" id="IPR011545">
    <property type="entry name" value="DEAD/DEAH_box_helicase_dom"/>
</dbReference>
<feature type="domain" description="Helicase C-terminal" evidence="11">
    <location>
        <begin position="269"/>
        <end position="418"/>
    </location>
</feature>
<name>A0A836CCM6_9STRA</name>
<dbReference type="AlphaFoldDB" id="A0A836CCM6"/>
<dbReference type="EC" id="3.6.4.13" evidence="8"/>
<keyword evidence="3 7" id="KW-0347">Helicase</keyword>
<feature type="compositionally biased region" description="Gly residues" evidence="9">
    <location>
        <begin position="712"/>
        <end position="739"/>
    </location>
</feature>
<evidence type="ECO:0000259" key="12">
    <source>
        <dbReference type="PROSITE" id="PS51195"/>
    </source>
</evidence>
<feature type="compositionally biased region" description="Basic and acidic residues" evidence="9">
    <location>
        <begin position="677"/>
        <end position="691"/>
    </location>
</feature>
<dbReference type="GO" id="GO:0016787">
    <property type="term" value="F:hydrolase activity"/>
    <property type="evidence" value="ECO:0007669"/>
    <property type="project" value="UniProtKB-KW"/>
</dbReference>
<dbReference type="Gene3D" id="3.40.50.300">
    <property type="entry name" value="P-loop containing nucleotide triphosphate hydrolases"/>
    <property type="match status" value="2"/>
</dbReference>
<dbReference type="PROSITE" id="PS51192">
    <property type="entry name" value="HELICASE_ATP_BIND_1"/>
    <property type="match status" value="1"/>
</dbReference>
<dbReference type="Pfam" id="PF00270">
    <property type="entry name" value="DEAD"/>
    <property type="match status" value="1"/>
</dbReference>
<keyword evidence="14" id="KW-1185">Reference proteome</keyword>
<dbReference type="PROSITE" id="PS51194">
    <property type="entry name" value="HELICASE_CTER"/>
    <property type="match status" value="1"/>
</dbReference>
<dbReference type="CDD" id="cd17941">
    <property type="entry name" value="DEADc_DDX10"/>
    <property type="match status" value="1"/>
</dbReference>
<dbReference type="InterPro" id="IPR025313">
    <property type="entry name" value="SPB4-like_CTE"/>
</dbReference>
<comment type="caution">
    <text evidence="13">The sequence shown here is derived from an EMBL/GenBank/DDBJ whole genome shotgun (WGS) entry which is preliminary data.</text>
</comment>
<dbReference type="CDD" id="cd18787">
    <property type="entry name" value="SF2_C_DEAD"/>
    <property type="match status" value="1"/>
</dbReference>
<dbReference type="GO" id="GO:0003723">
    <property type="term" value="F:RNA binding"/>
    <property type="evidence" value="ECO:0007669"/>
    <property type="project" value="UniProtKB-UniRule"/>
</dbReference>
<comment type="catalytic activity">
    <reaction evidence="8">
        <text>ATP + H2O = ADP + phosphate + H(+)</text>
        <dbReference type="Rhea" id="RHEA:13065"/>
        <dbReference type="ChEBI" id="CHEBI:15377"/>
        <dbReference type="ChEBI" id="CHEBI:15378"/>
        <dbReference type="ChEBI" id="CHEBI:30616"/>
        <dbReference type="ChEBI" id="CHEBI:43474"/>
        <dbReference type="ChEBI" id="CHEBI:456216"/>
        <dbReference type="EC" id="3.6.4.13"/>
    </reaction>
</comment>
<dbReference type="Pfam" id="PF13959">
    <property type="entry name" value="CTE_SPB4"/>
    <property type="match status" value="1"/>
</dbReference>
<feature type="compositionally biased region" description="Low complexity" evidence="9">
    <location>
        <begin position="562"/>
        <end position="576"/>
    </location>
</feature>
<dbReference type="OrthoDB" id="10259640at2759"/>
<proteinExistence type="inferred from homology"/>
<feature type="compositionally biased region" description="Acidic residues" evidence="9">
    <location>
        <begin position="753"/>
        <end position="764"/>
    </location>
</feature>
<keyword evidence="4 7" id="KW-0067">ATP-binding</keyword>
<accession>A0A836CCM6</accession>
<feature type="region of interest" description="Disordered" evidence="9">
    <location>
        <begin position="677"/>
        <end position="774"/>
    </location>
</feature>
<dbReference type="Pfam" id="PF00271">
    <property type="entry name" value="Helicase_C"/>
    <property type="match status" value="1"/>
</dbReference>
<dbReference type="SUPFAM" id="SSF52540">
    <property type="entry name" value="P-loop containing nucleoside triphosphate hydrolases"/>
    <property type="match status" value="1"/>
</dbReference>
<evidence type="ECO:0000313" key="14">
    <source>
        <dbReference type="Proteomes" id="UP000664859"/>
    </source>
</evidence>
<feature type="region of interest" description="Disordered" evidence="9">
    <location>
        <begin position="527"/>
        <end position="615"/>
    </location>
</feature>
<comment type="similarity">
    <text evidence="7">Belongs to the DEAD box helicase family.</text>
</comment>
<evidence type="ECO:0000256" key="2">
    <source>
        <dbReference type="ARBA" id="ARBA00022801"/>
    </source>
</evidence>
<dbReference type="SMART" id="SM00490">
    <property type="entry name" value="HELICc"/>
    <property type="match status" value="1"/>
</dbReference>
<evidence type="ECO:0000256" key="9">
    <source>
        <dbReference type="SAM" id="MobiDB-lite"/>
    </source>
</evidence>
<dbReference type="EMBL" id="JAFCMP010000368">
    <property type="protein sequence ID" value="KAG5180717.1"/>
    <property type="molecule type" value="Genomic_DNA"/>
</dbReference>
<protein>
    <recommendedName>
        <fullName evidence="8">ATP-dependent RNA helicase</fullName>
        <ecNumber evidence="8">3.6.4.13</ecNumber>
    </recommendedName>
</protein>
<keyword evidence="1 7" id="KW-0547">Nucleotide-binding</keyword>
<dbReference type="GO" id="GO:0005524">
    <property type="term" value="F:ATP binding"/>
    <property type="evidence" value="ECO:0007669"/>
    <property type="project" value="UniProtKB-UniRule"/>
</dbReference>
<comment type="domain">
    <text evidence="8">The Q motif is unique to and characteristic of the DEAD box family of RNA helicases and controls ATP binding and hydrolysis.</text>
</comment>
<evidence type="ECO:0000256" key="6">
    <source>
        <dbReference type="PROSITE-ProRule" id="PRU00552"/>
    </source>
</evidence>
<dbReference type="InterPro" id="IPR027417">
    <property type="entry name" value="P-loop_NTPase"/>
</dbReference>
<dbReference type="PROSITE" id="PS00039">
    <property type="entry name" value="DEAD_ATP_HELICASE"/>
    <property type="match status" value="1"/>
</dbReference>
<evidence type="ECO:0000256" key="5">
    <source>
        <dbReference type="ARBA" id="ARBA00022884"/>
    </source>
</evidence>
<feature type="domain" description="DEAD-box RNA helicase Q" evidence="12">
    <location>
        <begin position="45"/>
        <end position="73"/>
    </location>
</feature>
<evidence type="ECO:0000256" key="7">
    <source>
        <dbReference type="RuleBase" id="RU000492"/>
    </source>
</evidence>
<evidence type="ECO:0000256" key="3">
    <source>
        <dbReference type="ARBA" id="ARBA00022806"/>
    </source>
</evidence>
<comment type="function">
    <text evidence="8">RNA helicase.</text>
</comment>
<dbReference type="SMART" id="SM00487">
    <property type="entry name" value="DEXDc"/>
    <property type="match status" value="1"/>
</dbReference>
<evidence type="ECO:0000313" key="13">
    <source>
        <dbReference type="EMBL" id="KAG5180717.1"/>
    </source>
</evidence>
<feature type="domain" description="Helicase ATP-binding" evidence="10">
    <location>
        <begin position="76"/>
        <end position="251"/>
    </location>
</feature>
<keyword evidence="5 8" id="KW-0694">RNA-binding</keyword>
<dbReference type="InterPro" id="IPR014014">
    <property type="entry name" value="RNA_helicase_DEAD_Q_motif"/>
</dbReference>
<feature type="short sequence motif" description="Q motif" evidence="6">
    <location>
        <begin position="45"/>
        <end position="73"/>
    </location>
</feature>
<reference evidence="13" key="1">
    <citation type="submission" date="2021-02" db="EMBL/GenBank/DDBJ databases">
        <title>First Annotated Genome of the Yellow-green Alga Tribonema minus.</title>
        <authorList>
            <person name="Mahan K.M."/>
        </authorList>
    </citation>
    <scope>NUCLEOTIDE SEQUENCE</scope>
    <source>
        <strain evidence="13">UTEX B ZZ1240</strain>
    </source>
</reference>
<feature type="compositionally biased region" description="Low complexity" evidence="9">
    <location>
        <begin position="586"/>
        <end position="595"/>
    </location>
</feature>
<dbReference type="PANTHER" id="PTHR24031">
    <property type="entry name" value="RNA HELICASE"/>
    <property type="match status" value="1"/>
</dbReference>
<gene>
    <name evidence="13" type="ORF">JKP88DRAFT_270176</name>
</gene>
<feature type="region of interest" description="Disordered" evidence="9">
    <location>
        <begin position="1"/>
        <end position="21"/>
    </location>
</feature>
<dbReference type="GO" id="GO:0003724">
    <property type="term" value="F:RNA helicase activity"/>
    <property type="evidence" value="ECO:0007669"/>
    <property type="project" value="UniProtKB-EC"/>
</dbReference>
<feature type="compositionally biased region" description="Basic residues" evidence="9">
    <location>
        <begin position="692"/>
        <end position="708"/>
    </location>
</feature>
<dbReference type="InterPro" id="IPR001650">
    <property type="entry name" value="Helicase_C-like"/>
</dbReference>
<organism evidence="13 14">
    <name type="scientific">Tribonema minus</name>
    <dbReference type="NCBI Taxonomy" id="303371"/>
    <lineage>
        <taxon>Eukaryota</taxon>
        <taxon>Sar</taxon>
        <taxon>Stramenopiles</taxon>
        <taxon>Ochrophyta</taxon>
        <taxon>PX clade</taxon>
        <taxon>Xanthophyceae</taxon>
        <taxon>Tribonematales</taxon>
        <taxon>Tribonemataceae</taxon>
        <taxon>Tribonema</taxon>
    </lineage>
</organism>
<dbReference type="InterPro" id="IPR014001">
    <property type="entry name" value="Helicase_ATP-bd"/>
</dbReference>
<dbReference type="SMART" id="SM01178">
    <property type="entry name" value="DUF4217"/>
    <property type="match status" value="1"/>
</dbReference>
<evidence type="ECO:0000259" key="10">
    <source>
        <dbReference type="PROSITE" id="PS51192"/>
    </source>
</evidence>
<evidence type="ECO:0000256" key="8">
    <source>
        <dbReference type="RuleBase" id="RU365068"/>
    </source>
</evidence>
<dbReference type="PROSITE" id="PS51195">
    <property type="entry name" value="Q_MOTIF"/>
    <property type="match status" value="1"/>
</dbReference>
<feature type="compositionally biased region" description="Low complexity" evidence="9">
    <location>
        <begin position="534"/>
        <end position="551"/>
    </location>
</feature>
<keyword evidence="2 7" id="KW-0378">Hydrolase</keyword>
<evidence type="ECO:0000259" key="11">
    <source>
        <dbReference type="PROSITE" id="PS51194"/>
    </source>
</evidence>
<dbReference type="Proteomes" id="UP000664859">
    <property type="component" value="Unassembled WGS sequence"/>
</dbReference>
<dbReference type="InterPro" id="IPR000629">
    <property type="entry name" value="RNA-helicase_DEAD-box_CS"/>
</dbReference>